<dbReference type="CDD" id="cd06185">
    <property type="entry name" value="PDR_like"/>
    <property type="match status" value="1"/>
</dbReference>
<accession>A0A5E4SLC6</accession>
<dbReference type="AlphaFoldDB" id="A0A5E4SLC6"/>
<dbReference type="SUPFAM" id="SSF54292">
    <property type="entry name" value="2Fe-2S ferredoxin-like"/>
    <property type="match status" value="1"/>
</dbReference>
<dbReference type="GeneID" id="300402855"/>
<sequence length="319" mass="34470">MASSKSTADIAVRLDGVSFGAAGINLYRFCSLDGSALPAFEPGAHIDVQISAEHRRQYSLIWPAPSADSYVVAVQVAEAGRGGSKALHYESVVGSTLHISAPRNHFPLQPGADSYALFAGGIGITPIVSMFRHLKSAGKRVDLYYWSANPNRTLFHKELVDDPCVHLMFETSPGQPQRMITDVIRSLPAHAHLYCCGPARMLDEFDAMATSRAEGSTHRERFSAPVETLPRGVFKAYLKKSNKVLTVGPEETLLQACLASGVDAAYSCEEGVCGACEVAVLEGKVDHRDSVLTPSEREAGRKMMICCSRAKDESVVLDL</sequence>
<dbReference type="Gene3D" id="3.10.20.30">
    <property type="match status" value="1"/>
</dbReference>
<dbReference type="Gene3D" id="2.40.30.10">
    <property type="entry name" value="Translation factors"/>
    <property type="match status" value="1"/>
</dbReference>
<feature type="domain" description="2Fe-2S ferredoxin-type" evidence="1">
    <location>
        <begin position="234"/>
        <end position="319"/>
    </location>
</feature>
<dbReference type="PROSITE" id="PS51384">
    <property type="entry name" value="FAD_FR"/>
    <property type="match status" value="1"/>
</dbReference>
<dbReference type="InterPro" id="IPR017938">
    <property type="entry name" value="Riboflavin_synthase-like_b-brl"/>
</dbReference>
<dbReference type="RefSeq" id="WP_150678164.1">
    <property type="nucleotide sequence ID" value="NZ_CABPSK010000001.1"/>
</dbReference>
<dbReference type="InterPro" id="IPR017927">
    <property type="entry name" value="FAD-bd_FR_type"/>
</dbReference>
<dbReference type="SUPFAM" id="SSF52343">
    <property type="entry name" value="Ferredoxin reductase-like, C-terminal NADP-linked domain"/>
    <property type="match status" value="1"/>
</dbReference>
<protein>
    <submittedName>
        <fullName evidence="3">Ferredoxin</fullName>
    </submittedName>
</protein>
<name>A0A5E4SLC6_9BURK</name>
<dbReference type="GO" id="GO:0016491">
    <property type="term" value="F:oxidoreductase activity"/>
    <property type="evidence" value="ECO:0007669"/>
    <property type="project" value="InterPro"/>
</dbReference>
<dbReference type="InterPro" id="IPR012675">
    <property type="entry name" value="Beta-grasp_dom_sf"/>
</dbReference>
<dbReference type="Proteomes" id="UP000366945">
    <property type="component" value="Unassembled WGS sequence"/>
</dbReference>
<dbReference type="PROSITE" id="PS00197">
    <property type="entry name" value="2FE2S_FER_1"/>
    <property type="match status" value="1"/>
</dbReference>
<keyword evidence="4" id="KW-1185">Reference proteome</keyword>
<reference evidence="3 4" key="1">
    <citation type="submission" date="2019-08" db="EMBL/GenBank/DDBJ databases">
        <authorList>
            <person name="Peeters C."/>
        </authorList>
    </citation>
    <scope>NUCLEOTIDE SEQUENCE [LARGE SCALE GENOMIC DNA]</scope>
    <source>
        <strain evidence="3 4">LMG 31114</strain>
    </source>
</reference>
<evidence type="ECO:0000313" key="4">
    <source>
        <dbReference type="Proteomes" id="UP000366945"/>
    </source>
</evidence>
<dbReference type="InterPro" id="IPR036010">
    <property type="entry name" value="2Fe-2S_ferredoxin-like_sf"/>
</dbReference>
<dbReference type="InterPro" id="IPR001041">
    <property type="entry name" value="2Fe-2S_ferredoxin-type"/>
</dbReference>
<feature type="domain" description="FAD-binding FR-type" evidence="2">
    <location>
        <begin position="1"/>
        <end position="109"/>
    </location>
</feature>
<dbReference type="GO" id="GO:0051537">
    <property type="term" value="F:2 iron, 2 sulfur cluster binding"/>
    <property type="evidence" value="ECO:0007669"/>
    <property type="project" value="InterPro"/>
</dbReference>
<dbReference type="PROSITE" id="PS51085">
    <property type="entry name" value="2FE2S_FER_2"/>
    <property type="match status" value="1"/>
</dbReference>
<dbReference type="PANTHER" id="PTHR30212:SF2">
    <property type="entry name" value="PROTEIN YIIM"/>
    <property type="match status" value="1"/>
</dbReference>
<evidence type="ECO:0000313" key="3">
    <source>
        <dbReference type="EMBL" id="VVD74659.1"/>
    </source>
</evidence>
<dbReference type="Gene3D" id="3.40.50.80">
    <property type="entry name" value="Nucleotide-binding domain of ferredoxin-NADP reductase (FNR) module"/>
    <property type="match status" value="1"/>
</dbReference>
<dbReference type="Pfam" id="PF00111">
    <property type="entry name" value="Fer2"/>
    <property type="match status" value="1"/>
</dbReference>
<dbReference type="PRINTS" id="PR00409">
    <property type="entry name" value="PHDIOXRDTASE"/>
</dbReference>
<dbReference type="SUPFAM" id="SSF63380">
    <property type="entry name" value="Riboflavin synthase domain-like"/>
    <property type="match status" value="1"/>
</dbReference>
<dbReference type="PANTHER" id="PTHR30212">
    <property type="entry name" value="PROTEIN YIIM"/>
    <property type="match status" value="1"/>
</dbReference>
<gene>
    <name evidence="3" type="ORF">PPN31114_00796</name>
</gene>
<organism evidence="3 4">
    <name type="scientific">Pandoraea pneumonica</name>
    <dbReference type="NCBI Taxonomy" id="2508299"/>
    <lineage>
        <taxon>Bacteria</taxon>
        <taxon>Pseudomonadati</taxon>
        <taxon>Pseudomonadota</taxon>
        <taxon>Betaproteobacteria</taxon>
        <taxon>Burkholderiales</taxon>
        <taxon>Burkholderiaceae</taxon>
        <taxon>Pandoraea</taxon>
    </lineage>
</organism>
<dbReference type="InterPro" id="IPR006058">
    <property type="entry name" value="2Fe2S_fd_BS"/>
</dbReference>
<dbReference type="InterPro" id="IPR052353">
    <property type="entry name" value="Benzoxazolinone_Detox_Enz"/>
</dbReference>
<evidence type="ECO:0000259" key="2">
    <source>
        <dbReference type="PROSITE" id="PS51384"/>
    </source>
</evidence>
<proteinExistence type="predicted"/>
<dbReference type="CDD" id="cd00207">
    <property type="entry name" value="fer2"/>
    <property type="match status" value="1"/>
</dbReference>
<dbReference type="EMBL" id="CABPSK010000001">
    <property type="protein sequence ID" value="VVD74659.1"/>
    <property type="molecule type" value="Genomic_DNA"/>
</dbReference>
<dbReference type="OrthoDB" id="544091at2"/>
<dbReference type="InterPro" id="IPR039261">
    <property type="entry name" value="FNR_nucleotide-bd"/>
</dbReference>
<evidence type="ECO:0000259" key="1">
    <source>
        <dbReference type="PROSITE" id="PS51085"/>
    </source>
</evidence>